<feature type="compositionally biased region" description="Low complexity" evidence="4">
    <location>
        <begin position="270"/>
        <end position="299"/>
    </location>
</feature>
<feature type="region of interest" description="Disordered" evidence="4">
    <location>
        <begin position="230"/>
        <end position="252"/>
    </location>
</feature>
<gene>
    <name evidence="6" type="ORF">SO694_00046117</name>
</gene>
<dbReference type="PANTHER" id="PTHR12176:SF83">
    <property type="entry name" value="CITRATE SYNTHASE-LYSINE N-METHYLTRANSFERASE CSKMT, MITOCHONDRIAL"/>
    <property type="match status" value="1"/>
</dbReference>
<keyword evidence="2 6" id="KW-0489">Methyltransferase</keyword>
<keyword evidence="3" id="KW-0808">Transferase</keyword>
<evidence type="ECO:0000256" key="3">
    <source>
        <dbReference type="ARBA" id="ARBA00022679"/>
    </source>
</evidence>
<evidence type="ECO:0000313" key="6">
    <source>
        <dbReference type="EMBL" id="KAK7249209.1"/>
    </source>
</evidence>
<sequence>MAAQMIHGLTAGESARQRAHIADVIDAAIGNAATPNDDASAASATTEEEEGDFQDPGYWDDFYDDGEQYDWYSAAGAVFAAARREMRRVERATGRPARVLDVGCGTATHLAELGAFGAVTGVDFSPRVVEACRASDPEGRATYVCADALDLPFEAGSFDVVLDKGCLDCFVSSETARYAPRDRYLCEVARVLGDGGVFVVTSVCGADVVSLLSDGVANRCAEATAGATRPPADAWEVARSPGGGGAIGGSDAGDQRFDVLQIVARRARSTSSLRAPRAGAAGDDGAARASTTRATPTSTTRRRRASRSPTASSLRAARRRAVSDLLPIPDGGRAVPKARPGCGAGVRRFAMS</sequence>
<dbReference type="EMBL" id="JBBJCI010000081">
    <property type="protein sequence ID" value="KAK7249209.1"/>
    <property type="molecule type" value="Genomic_DNA"/>
</dbReference>
<evidence type="ECO:0000256" key="2">
    <source>
        <dbReference type="ARBA" id="ARBA00022603"/>
    </source>
</evidence>
<dbReference type="Proteomes" id="UP001363151">
    <property type="component" value="Unassembled WGS sequence"/>
</dbReference>
<protein>
    <submittedName>
        <fullName evidence="6">UbiE/COQ5 methyltransferase</fullName>
    </submittedName>
</protein>
<accession>A0ABR1G8C7</accession>
<reference evidence="6 7" key="1">
    <citation type="submission" date="2024-03" db="EMBL/GenBank/DDBJ databases">
        <title>Aureococcus anophagefferens CCMP1851 and Kratosvirus quantuckense: Draft genome of a second virus-susceptible host strain in the model system.</title>
        <authorList>
            <person name="Chase E."/>
            <person name="Truchon A.R."/>
            <person name="Schepens W."/>
            <person name="Wilhelm S.W."/>
        </authorList>
    </citation>
    <scope>NUCLEOTIDE SEQUENCE [LARGE SCALE GENOMIC DNA]</scope>
    <source>
        <strain evidence="6 7">CCMP1851</strain>
    </source>
</reference>
<comment type="caution">
    <text evidence="6">The sequence shown here is derived from an EMBL/GenBank/DDBJ whole genome shotgun (WGS) entry which is preliminary data.</text>
</comment>
<keyword evidence="7" id="KW-1185">Reference proteome</keyword>
<dbReference type="InterPro" id="IPR051419">
    <property type="entry name" value="Lys/N-term_MeTrsfase_sf"/>
</dbReference>
<dbReference type="GO" id="GO:0008168">
    <property type="term" value="F:methyltransferase activity"/>
    <property type="evidence" value="ECO:0007669"/>
    <property type="project" value="UniProtKB-KW"/>
</dbReference>
<dbReference type="InterPro" id="IPR029063">
    <property type="entry name" value="SAM-dependent_MTases_sf"/>
</dbReference>
<dbReference type="PANTHER" id="PTHR12176">
    <property type="entry name" value="SAM-DEPENDENT METHYLTRANSFERASE SUPERFAMILY PROTEIN"/>
    <property type="match status" value="1"/>
</dbReference>
<dbReference type="GO" id="GO:0032259">
    <property type="term" value="P:methylation"/>
    <property type="evidence" value="ECO:0007669"/>
    <property type="project" value="UniProtKB-KW"/>
</dbReference>
<feature type="compositionally biased region" description="Gly residues" evidence="4">
    <location>
        <begin position="241"/>
        <end position="251"/>
    </location>
</feature>
<feature type="domain" description="Methyltransferase type 11" evidence="5">
    <location>
        <begin position="100"/>
        <end position="200"/>
    </location>
</feature>
<dbReference type="Pfam" id="PF08241">
    <property type="entry name" value="Methyltransf_11"/>
    <property type="match status" value="1"/>
</dbReference>
<feature type="region of interest" description="Disordered" evidence="4">
    <location>
        <begin position="270"/>
        <end position="352"/>
    </location>
</feature>
<evidence type="ECO:0000256" key="4">
    <source>
        <dbReference type="SAM" id="MobiDB-lite"/>
    </source>
</evidence>
<evidence type="ECO:0000313" key="7">
    <source>
        <dbReference type="Proteomes" id="UP001363151"/>
    </source>
</evidence>
<dbReference type="CDD" id="cd02440">
    <property type="entry name" value="AdoMet_MTases"/>
    <property type="match status" value="1"/>
</dbReference>
<organism evidence="6 7">
    <name type="scientific">Aureococcus anophagefferens</name>
    <name type="common">Harmful bloom alga</name>
    <dbReference type="NCBI Taxonomy" id="44056"/>
    <lineage>
        <taxon>Eukaryota</taxon>
        <taxon>Sar</taxon>
        <taxon>Stramenopiles</taxon>
        <taxon>Ochrophyta</taxon>
        <taxon>Pelagophyceae</taxon>
        <taxon>Pelagomonadales</taxon>
        <taxon>Pelagomonadaceae</taxon>
        <taxon>Aureococcus</taxon>
    </lineage>
</organism>
<feature type="region of interest" description="Disordered" evidence="4">
    <location>
        <begin position="32"/>
        <end position="57"/>
    </location>
</feature>
<evidence type="ECO:0000259" key="5">
    <source>
        <dbReference type="Pfam" id="PF08241"/>
    </source>
</evidence>
<proteinExistence type="inferred from homology"/>
<dbReference type="InterPro" id="IPR013216">
    <property type="entry name" value="Methyltransf_11"/>
</dbReference>
<comment type="similarity">
    <text evidence="1">Belongs to the methyltransferase superfamily.</text>
</comment>
<dbReference type="Gene3D" id="3.40.50.150">
    <property type="entry name" value="Vaccinia Virus protein VP39"/>
    <property type="match status" value="1"/>
</dbReference>
<name>A0ABR1G8C7_AURAN</name>
<dbReference type="SUPFAM" id="SSF53335">
    <property type="entry name" value="S-adenosyl-L-methionine-dependent methyltransferases"/>
    <property type="match status" value="1"/>
</dbReference>
<evidence type="ECO:0000256" key="1">
    <source>
        <dbReference type="ARBA" id="ARBA00008361"/>
    </source>
</evidence>